<evidence type="ECO:0000313" key="3">
    <source>
        <dbReference type="Proteomes" id="UP000244855"/>
    </source>
</evidence>
<reference evidence="2 3" key="1">
    <citation type="journal article" date="2018" name="Sci. Rep.">
        <title>Comparative genomics provides insights into the lifestyle and reveals functional heterogeneity of dark septate endophytic fungi.</title>
        <authorList>
            <person name="Knapp D.G."/>
            <person name="Nemeth J.B."/>
            <person name="Barry K."/>
            <person name="Hainaut M."/>
            <person name="Henrissat B."/>
            <person name="Johnson J."/>
            <person name="Kuo A."/>
            <person name="Lim J.H.P."/>
            <person name="Lipzen A."/>
            <person name="Nolan M."/>
            <person name="Ohm R.A."/>
            <person name="Tamas L."/>
            <person name="Grigoriev I.V."/>
            <person name="Spatafora J.W."/>
            <person name="Nagy L.G."/>
            <person name="Kovacs G.M."/>
        </authorList>
    </citation>
    <scope>NUCLEOTIDE SEQUENCE [LARGE SCALE GENOMIC DNA]</scope>
    <source>
        <strain evidence="2 3">DSE2036</strain>
    </source>
</reference>
<keyword evidence="3" id="KW-1185">Reference proteome</keyword>
<accession>A0A2V1DC06</accession>
<evidence type="ECO:0000256" key="1">
    <source>
        <dbReference type="SAM" id="MobiDB-lite"/>
    </source>
</evidence>
<sequence length="346" mass="39668">MLAPESDQNAPMSDHNPIGNAHAVSSEEGFHEDQPDILPPLSDFSTLFEGEDNDDPETPEMESALRRPPCKTCTKSHIESRNTLKNLPPHPQYTVAAKSEQETLAIIVGPVPARRKMFYIDKAYIESIVSKKSRRFISINRRIQDHFGLQYRCSAVWMLFDTEPGTFELIWNRLSTNEVDMALAEPPEEFSDISSFPVFAPLRVWCLLEKFNPSYGVGKWKLDLLWLNYQYFVGKLDDQAEGSTSTFSTDILSADLWISEIQYVLKRKGPDSMVYQFMAAVAAEPEYRSADIPDHIDKWFKSTQEWAIFFGHRRGLERLYRSVGDKQQRLSSLFVQVLMKKIVSTP</sequence>
<feature type="region of interest" description="Disordered" evidence="1">
    <location>
        <begin position="1"/>
        <end position="72"/>
    </location>
</feature>
<protein>
    <submittedName>
        <fullName evidence="2">Uncharacterized protein</fullName>
    </submittedName>
</protein>
<feature type="compositionally biased region" description="Acidic residues" evidence="1">
    <location>
        <begin position="49"/>
        <end position="60"/>
    </location>
</feature>
<evidence type="ECO:0000313" key="2">
    <source>
        <dbReference type="EMBL" id="PVH95083.1"/>
    </source>
</evidence>
<dbReference type="AlphaFoldDB" id="A0A2V1DC06"/>
<dbReference type="Proteomes" id="UP000244855">
    <property type="component" value="Unassembled WGS sequence"/>
</dbReference>
<gene>
    <name evidence="2" type="ORF">DM02DRAFT_732076</name>
</gene>
<dbReference type="EMBL" id="KZ805509">
    <property type="protein sequence ID" value="PVH95083.1"/>
    <property type="molecule type" value="Genomic_DNA"/>
</dbReference>
<organism evidence="2 3">
    <name type="scientific">Periconia macrospinosa</name>
    <dbReference type="NCBI Taxonomy" id="97972"/>
    <lineage>
        <taxon>Eukaryota</taxon>
        <taxon>Fungi</taxon>
        <taxon>Dikarya</taxon>
        <taxon>Ascomycota</taxon>
        <taxon>Pezizomycotina</taxon>
        <taxon>Dothideomycetes</taxon>
        <taxon>Pleosporomycetidae</taxon>
        <taxon>Pleosporales</taxon>
        <taxon>Massarineae</taxon>
        <taxon>Periconiaceae</taxon>
        <taxon>Periconia</taxon>
    </lineage>
</organism>
<proteinExistence type="predicted"/>
<feature type="compositionally biased region" description="Polar residues" evidence="1">
    <location>
        <begin position="1"/>
        <end position="11"/>
    </location>
</feature>
<name>A0A2V1DC06_9PLEO</name>